<accession>A0A024LR52</accession>
<dbReference type="Gene3D" id="3.30.160.250">
    <property type="match status" value="1"/>
</dbReference>
<name>A0A024LR52_9HYPH</name>
<reference evidence="2" key="1">
    <citation type="submission" date="2013-11" db="EMBL/GenBank/DDBJ databases">
        <authorList>
            <person name="GENOMES U."/>
        </authorList>
    </citation>
    <scope>NUCLEOTIDE SEQUENCE</scope>
    <source>
        <strain evidence="2">MVT06</strain>
    </source>
</reference>
<protein>
    <submittedName>
        <fullName evidence="2">Virulence-associated protein</fullName>
    </submittedName>
</protein>
<dbReference type="PANTHER" id="PTHR36924">
    <property type="entry name" value="ANTITOXIN HIGA-1"/>
    <property type="match status" value="1"/>
</dbReference>
<evidence type="ECO:0000313" key="2">
    <source>
        <dbReference type="EMBL" id="CDP79688.1"/>
    </source>
</evidence>
<dbReference type="PANTHER" id="PTHR36924:SF1">
    <property type="entry name" value="ANTITOXIN HIGA-1"/>
    <property type="match status" value="1"/>
</dbReference>
<organism evidence="2">
    <name type="scientific">Bartonella schoenbuchensis</name>
    <dbReference type="NCBI Taxonomy" id="165694"/>
    <lineage>
        <taxon>Bacteria</taxon>
        <taxon>Pseudomonadati</taxon>
        <taxon>Pseudomonadota</taxon>
        <taxon>Alphaproteobacteria</taxon>
        <taxon>Hyphomicrobiales</taxon>
        <taxon>Bartonellaceae</taxon>
        <taxon>Bartonella</taxon>
    </lineage>
</organism>
<dbReference type="InterPro" id="IPR001387">
    <property type="entry name" value="Cro/C1-type_HTH"/>
</dbReference>
<dbReference type="AlphaFoldDB" id="A0A024LR52"/>
<dbReference type="InterPro" id="IPR035069">
    <property type="entry name" value="TTHA1013/TTHA0281-like"/>
</dbReference>
<dbReference type="NCBIfam" id="TIGR02607">
    <property type="entry name" value="antidote_HigA"/>
    <property type="match status" value="1"/>
</dbReference>
<dbReference type="InterPro" id="IPR010982">
    <property type="entry name" value="Lambda_DNA-bd_dom_sf"/>
</dbReference>
<dbReference type="SUPFAM" id="SSF143100">
    <property type="entry name" value="TTHA1013/TTHA0281-like"/>
    <property type="match status" value="1"/>
</dbReference>
<reference evidence="2" key="2">
    <citation type="submission" date="2014-05" db="EMBL/GenBank/DDBJ databases">
        <title>Genome sequencing of Bartonella spp. isolated from human blood.</title>
        <authorList>
            <person name="Raoult D."/>
        </authorList>
    </citation>
    <scope>NUCLEOTIDE SEQUENCE</scope>
    <source>
        <strain evidence="2">MVT06</strain>
    </source>
</reference>
<dbReference type="Gene3D" id="1.10.260.40">
    <property type="entry name" value="lambda repressor-like DNA-binding domains"/>
    <property type="match status" value="1"/>
</dbReference>
<dbReference type="EMBL" id="HG977195">
    <property type="protein sequence ID" value="CDP79688.1"/>
    <property type="molecule type" value="Genomic_DNA"/>
</dbReference>
<evidence type="ECO:0000256" key="1">
    <source>
        <dbReference type="ARBA" id="ARBA00023125"/>
    </source>
</evidence>
<dbReference type="InterPro" id="IPR013430">
    <property type="entry name" value="Toxin_antidote_HigA"/>
</dbReference>
<gene>
    <name evidence="2" type="ORF">BN1046_00585</name>
</gene>
<dbReference type="SUPFAM" id="SSF47413">
    <property type="entry name" value="lambda repressor-like DNA-binding domains"/>
    <property type="match status" value="1"/>
</dbReference>
<keyword evidence="1" id="KW-0238">DNA-binding</keyword>
<sequence>MKYAIKFIQDDNDTLIVIAKDFQEFITYGNNEKEALEHAKNALLTVIEGRFQDHGASHLNLTHAMLIVLSLNNITRSEIMNDIPVQCKRNRCLSHPGDLLAEIIPATGKTKLEIAQMLGISRQHLYDILKTKKPVSPSVSARLGKLFGDGAAVWLRMQAAYNAWHAEHETDVSKVPTLHII</sequence>
<proteinExistence type="predicted"/>
<dbReference type="CDD" id="cd00093">
    <property type="entry name" value="HTH_XRE"/>
    <property type="match status" value="1"/>
</dbReference>
<dbReference type="GO" id="GO:0003677">
    <property type="term" value="F:DNA binding"/>
    <property type="evidence" value="ECO:0007669"/>
    <property type="project" value="UniProtKB-KW"/>
</dbReference>